<protein>
    <submittedName>
        <fullName evidence="2">Uu.00g031360.m01.CDS01</fullName>
    </submittedName>
</protein>
<accession>A0AAI8YD74</accession>
<proteinExistence type="predicted"/>
<organism evidence="2 3">
    <name type="scientific">Anthostomella pinea</name>
    <dbReference type="NCBI Taxonomy" id="933095"/>
    <lineage>
        <taxon>Eukaryota</taxon>
        <taxon>Fungi</taxon>
        <taxon>Dikarya</taxon>
        <taxon>Ascomycota</taxon>
        <taxon>Pezizomycotina</taxon>
        <taxon>Sordariomycetes</taxon>
        <taxon>Xylariomycetidae</taxon>
        <taxon>Xylariales</taxon>
        <taxon>Xylariaceae</taxon>
        <taxon>Anthostomella</taxon>
    </lineage>
</organism>
<sequence>MVSTALQIIVVNININIYINPRTTTKTRHPPSPSRYTRQPFSDLPYQTLGTMHFSKLCSILLCAAGAIGAALPAKSRLQRAPVNESDDNLQARDIAGIDDVFNCLALLAVEYLVEENFHGDRVDMLVELVTFGFITADSQEWYQETFPDGIKQTKGEGLTHNEKEALKKAHTTEAEEDFTAIKPEVKKEMIDYDAGSDAGSDSDGDKMDVDSNHDSDVEMTGMRRS</sequence>
<evidence type="ECO:0000256" key="1">
    <source>
        <dbReference type="SAM" id="MobiDB-lite"/>
    </source>
</evidence>
<keyword evidence="3" id="KW-1185">Reference proteome</keyword>
<reference evidence="2" key="1">
    <citation type="submission" date="2023-10" db="EMBL/GenBank/DDBJ databases">
        <authorList>
            <person name="Hackl T."/>
        </authorList>
    </citation>
    <scope>NUCLEOTIDE SEQUENCE</scope>
</reference>
<dbReference type="Proteomes" id="UP001295740">
    <property type="component" value="Unassembled WGS sequence"/>
</dbReference>
<dbReference type="AlphaFoldDB" id="A0AAI8YD74"/>
<dbReference type="EMBL" id="CAUWAG010000003">
    <property type="protein sequence ID" value="CAJ2500283.1"/>
    <property type="molecule type" value="Genomic_DNA"/>
</dbReference>
<evidence type="ECO:0000313" key="2">
    <source>
        <dbReference type="EMBL" id="CAJ2500283.1"/>
    </source>
</evidence>
<comment type="caution">
    <text evidence="2">The sequence shown here is derived from an EMBL/GenBank/DDBJ whole genome shotgun (WGS) entry which is preliminary data.</text>
</comment>
<feature type="region of interest" description="Disordered" evidence="1">
    <location>
        <begin position="190"/>
        <end position="226"/>
    </location>
</feature>
<evidence type="ECO:0000313" key="3">
    <source>
        <dbReference type="Proteomes" id="UP001295740"/>
    </source>
</evidence>
<feature type="compositionally biased region" description="Basic and acidic residues" evidence="1">
    <location>
        <begin position="204"/>
        <end position="217"/>
    </location>
</feature>
<gene>
    <name evidence="2" type="ORF">KHLLAP_LOCUS751</name>
</gene>
<name>A0AAI8YD74_9PEZI</name>